<dbReference type="EMBL" id="KZ613956">
    <property type="protein sequence ID" value="PMD33223.1"/>
    <property type="molecule type" value="Genomic_DNA"/>
</dbReference>
<name>A0A2J6R3Z6_HYAVF</name>
<organism evidence="3 4">
    <name type="scientific">Hyaloscypha variabilis (strain UAMH 11265 / GT02V1 / F)</name>
    <name type="common">Meliniomyces variabilis</name>
    <dbReference type="NCBI Taxonomy" id="1149755"/>
    <lineage>
        <taxon>Eukaryota</taxon>
        <taxon>Fungi</taxon>
        <taxon>Dikarya</taxon>
        <taxon>Ascomycota</taxon>
        <taxon>Pezizomycotina</taxon>
        <taxon>Leotiomycetes</taxon>
        <taxon>Helotiales</taxon>
        <taxon>Hyaloscyphaceae</taxon>
        <taxon>Hyaloscypha</taxon>
        <taxon>Hyaloscypha variabilis</taxon>
    </lineage>
</organism>
<dbReference type="AlphaFoldDB" id="A0A2J6R3Z6"/>
<feature type="region of interest" description="Disordered" evidence="2">
    <location>
        <begin position="362"/>
        <end position="429"/>
    </location>
</feature>
<evidence type="ECO:0000313" key="3">
    <source>
        <dbReference type="EMBL" id="PMD33223.1"/>
    </source>
</evidence>
<reference evidence="3 4" key="1">
    <citation type="submission" date="2016-04" db="EMBL/GenBank/DDBJ databases">
        <title>A degradative enzymes factory behind the ericoid mycorrhizal symbiosis.</title>
        <authorList>
            <consortium name="DOE Joint Genome Institute"/>
            <person name="Martino E."/>
            <person name="Morin E."/>
            <person name="Grelet G."/>
            <person name="Kuo A."/>
            <person name="Kohler A."/>
            <person name="Daghino S."/>
            <person name="Barry K."/>
            <person name="Choi C."/>
            <person name="Cichocki N."/>
            <person name="Clum A."/>
            <person name="Copeland A."/>
            <person name="Hainaut M."/>
            <person name="Haridas S."/>
            <person name="Labutti K."/>
            <person name="Lindquist E."/>
            <person name="Lipzen A."/>
            <person name="Khouja H.-R."/>
            <person name="Murat C."/>
            <person name="Ohm R."/>
            <person name="Olson A."/>
            <person name="Spatafora J."/>
            <person name="Veneault-Fourrey C."/>
            <person name="Henrissat B."/>
            <person name="Grigoriev I."/>
            <person name="Martin F."/>
            <person name="Perotto S."/>
        </authorList>
    </citation>
    <scope>NUCLEOTIDE SEQUENCE [LARGE SCALE GENOMIC DNA]</scope>
    <source>
        <strain evidence="3 4">F</strain>
    </source>
</reference>
<feature type="coiled-coil region" evidence="1">
    <location>
        <begin position="173"/>
        <end position="213"/>
    </location>
</feature>
<evidence type="ECO:0000256" key="2">
    <source>
        <dbReference type="SAM" id="MobiDB-lite"/>
    </source>
</evidence>
<evidence type="ECO:0000256" key="1">
    <source>
        <dbReference type="SAM" id="Coils"/>
    </source>
</evidence>
<feature type="region of interest" description="Disordered" evidence="2">
    <location>
        <begin position="306"/>
        <end position="331"/>
    </location>
</feature>
<keyword evidence="1" id="KW-0175">Coiled coil</keyword>
<accession>A0A2J6R3Z6</accession>
<dbReference type="OrthoDB" id="10363151at2759"/>
<sequence>MASFENLIQRASIPELKEALRQFQTRCPQSHELAQYLSGTLELEERNSKEGLRQVVEGVCETFEECRDVISELLGCDEDEFPRRSWILDSSSEGEGSPELKYVRRKGKKTGKRKRYLLSSPPIPAKQKKIKNSPGHDETALLPSKVPTWWPDLNAIQNKTKILRSSPAAPQKKKRTIAEIFEADRQRRELEAQQEAERRRHEIEIQAKCARCKAFFLTDDNWKNSCAFHPGLMRRYHPASKRWNGRWFCCGRERDDQGCMEAKHIDDRLLGMVGQWKALQVSACEEARTVVYRSCEECETDVEAEFEFEDEGEGSGTREDDPDLEDDEQSSLEEELSALDKSIPVCDGEIRRCGEEIVLPDDVSLTPETVEEESAAGNDEAVSVKDEGSAHAKEILVSDEDVRLPEKDLEPDDFSNEPDIHSPRENVPPPSPKRFLCHSCEEESAAKTLNCTICYDEFKALPSHNAYTADEPICGNCFWANSSENDRCCTECGVWFEGPMRPHWYKDDCDDYEDELCLACTRRMEEEDEVEAQGFVEP</sequence>
<feature type="compositionally biased region" description="Basic and acidic residues" evidence="2">
    <location>
        <begin position="382"/>
        <end position="408"/>
    </location>
</feature>
<protein>
    <submittedName>
        <fullName evidence="3">Uncharacterized protein</fullName>
    </submittedName>
</protein>
<dbReference type="Proteomes" id="UP000235786">
    <property type="component" value="Unassembled WGS sequence"/>
</dbReference>
<keyword evidence="4" id="KW-1185">Reference proteome</keyword>
<gene>
    <name evidence="3" type="ORF">L207DRAFT_167992</name>
</gene>
<feature type="compositionally biased region" description="Acidic residues" evidence="2">
    <location>
        <begin position="320"/>
        <end position="331"/>
    </location>
</feature>
<evidence type="ECO:0000313" key="4">
    <source>
        <dbReference type="Proteomes" id="UP000235786"/>
    </source>
</evidence>
<proteinExistence type="predicted"/>